<evidence type="ECO:0000313" key="4">
    <source>
        <dbReference type="EMBL" id="CAH9117611.1"/>
    </source>
</evidence>
<proteinExistence type="predicted"/>
<evidence type="ECO:0000313" key="6">
    <source>
        <dbReference type="Proteomes" id="UP001152523"/>
    </source>
</evidence>
<dbReference type="PANTHER" id="PTHR42648">
    <property type="entry name" value="TRANSPOSASE, PUTATIVE-RELATED"/>
    <property type="match status" value="1"/>
</dbReference>
<feature type="domain" description="GAG-pre-integrase" evidence="2">
    <location>
        <begin position="164"/>
        <end position="223"/>
    </location>
</feature>
<comment type="caution">
    <text evidence="5">The sequence shown here is derived from an EMBL/GenBank/DDBJ whole genome shotgun (WGS) entry which is preliminary data.</text>
</comment>
<dbReference type="Proteomes" id="UP001152523">
    <property type="component" value="Unassembled WGS sequence"/>
</dbReference>
<keyword evidence="1" id="KW-0645">Protease</keyword>
<dbReference type="Pfam" id="PF13976">
    <property type="entry name" value="gag_pre-integrs"/>
    <property type="match status" value="1"/>
</dbReference>
<feature type="domain" description="Retrovirus-related Pol polyprotein from transposon TNT 1-94-like beta-barrel" evidence="3">
    <location>
        <begin position="61"/>
        <end position="132"/>
    </location>
</feature>
<dbReference type="GO" id="GO:0006508">
    <property type="term" value="P:proteolysis"/>
    <property type="evidence" value="ECO:0007669"/>
    <property type="project" value="UniProtKB-KW"/>
</dbReference>
<gene>
    <name evidence="4" type="ORF">CEPIT_LOCUS21950</name>
    <name evidence="5" type="ORF">CEPIT_LOCUS37607</name>
</gene>
<evidence type="ECO:0000259" key="3">
    <source>
        <dbReference type="Pfam" id="PF22936"/>
    </source>
</evidence>
<reference evidence="5" key="1">
    <citation type="submission" date="2022-07" db="EMBL/GenBank/DDBJ databases">
        <authorList>
            <person name="Macas J."/>
            <person name="Novak P."/>
            <person name="Neumann P."/>
        </authorList>
    </citation>
    <scope>NUCLEOTIDE SEQUENCE</scope>
</reference>
<dbReference type="InterPro" id="IPR025724">
    <property type="entry name" value="GAG-pre-integrase_dom"/>
</dbReference>
<dbReference type="GO" id="GO:0008233">
    <property type="term" value="F:peptidase activity"/>
    <property type="evidence" value="ECO:0007669"/>
    <property type="project" value="UniProtKB-KW"/>
</dbReference>
<dbReference type="Pfam" id="PF22936">
    <property type="entry name" value="Pol_BBD"/>
    <property type="match status" value="1"/>
</dbReference>
<name>A0AAV0FV09_9ASTE</name>
<organism evidence="5 6">
    <name type="scientific">Cuscuta epithymum</name>
    <dbReference type="NCBI Taxonomy" id="186058"/>
    <lineage>
        <taxon>Eukaryota</taxon>
        <taxon>Viridiplantae</taxon>
        <taxon>Streptophyta</taxon>
        <taxon>Embryophyta</taxon>
        <taxon>Tracheophyta</taxon>
        <taxon>Spermatophyta</taxon>
        <taxon>Magnoliopsida</taxon>
        <taxon>eudicotyledons</taxon>
        <taxon>Gunneridae</taxon>
        <taxon>Pentapetalae</taxon>
        <taxon>asterids</taxon>
        <taxon>lamiids</taxon>
        <taxon>Solanales</taxon>
        <taxon>Convolvulaceae</taxon>
        <taxon>Cuscuteae</taxon>
        <taxon>Cuscuta</taxon>
        <taxon>Cuscuta subgen. Cuscuta</taxon>
    </lineage>
</organism>
<dbReference type="EMBL" id="CAMAPF010000468">
    <property type="protein sequence ID" value="CAH9117611.1"/>
    <property type="molecule type" value="Genomic_DNA"/>
</dbReference>
<dbReference type="AlphaFoldDB" id="A0AAV0FV09"/>
<evidence type="ECO:0000313" key="5">
    <source>
        <dbReference type="EMBL" id="CAH9139468.1"/>
    </source>
</evidence>
<dbReference type="InterPro" id="IPR054722">
    <property type="entry name" value="PolX-like_BBD"/>
</dbReference>
<keyword evidence="6" id="KW-1185">Reference proteome</keyword>
<dbReference type="InterPro" id="IPR039537">
    <property type="entry name" value="Retrotran_Ty1/copia-like"/>
</dbReference>
<accession>A0AAV0FV09</accession>
<dbReference type="PANTHER" id="PTHR42648:SF29">
    <property type="entry name" value="RNA-DIRECTED DNA POLYMERASE"/>
    <property type="match status" value="1"/>
</dbReference>
<evidence type="ECO:0000259" key="2">
    <source>
        <dbReference type="Pfam" id="PF13976"/>
    </source>
</evidence>
<dbReference type="EMBL" id="CAMAPF010001016">
    <property type="protein sequence ID" value="CAH9139468.1"/>
    <property type="molecule type" value="Genomic_DNA"/>
</dbReference>
<keyword evidence="1" id="KW-0378">Hydrolase</keyword>
<sequence length="260" mass="29272">MIQIEFFKLWRIADFIIYNLYEGSIVKFGKKEGTLCTRSQAGLKETTWSYCQSGMVVPAMIIDSGATEHITCSDTNLFNIVNHVSSVTIPNGESIQVHAVGSLYLLNGLRLERVLYISKFQCNLLSASRLTSDLNCTLTFFSDFCILQDVPSRKLIGVGKFRGGLYYLESPKSERMAMSVSVSSDIWHQRLGHASDGKLNHINSLKGFRRSDNFCDPCIRAKQTRLPFPTSSIKTTRCFELIHCDIWGGYRCDSTSGARY</sequence>
<protein>
    <recommendedName>
        <fullName evidence="7">GAG-pre-integrase domain-containing protein</fullName>
    </recommendedName>
</protein>
<evidence type="ECO:0000256" key="1">
    <source>
        <dbReference type="ARBA" id="ARBA00022670"/>
    </source>
</evidence>
<evidence type="ECO:0008006" key="7">
    <source>
        <dbReference type="Google" id="ProtNLM"/>
    </source>
</evidence>